<dbReference type="Proteomes" id="UP000595917">
    <property type="component" value="Chromosome"/>
</dbReference>
<dbReference type="UniPathway" id="UPA00666"/>
<evidence type="ECO:0000313" key="12">
    <source>
        <dbReference type="Proteomes" id="UP000595917"/>
    </source>
</evidence>
<feature type="transmembrane region" description="Helical" evidence="9">
    <location>
        <begin position="88"/>
        <end position="108"/>
    </location>
</feature>
<protein>
    <recommendedName>
        <fullName evidence="9">Apolipoprotein N-acyltransferase</fullName>
        <shortName evidence="9">ALP N-acyltransferase</shortName>
        <ecNumber evidence="9">2.3.1.269</ecNumber>
    </recommendedName>
</protein>
<dbReference type="EC" id="2.3.1.269" evidence="9"/>
<dbReference type="AlphaFoldDB" id="A0A7T8BAP7"/>
<dbReference type="SUPFAM" id="SSF56317">
    <property type="entry name" value="Carbon-nitrogen hydrolase"/>
    <property type="match status" value="1"/>
</dbReference>
<dbReference type="PANTHER" id="PTHR38686">
    <property type="entry name" value="APOLIPOPROTEIN N-ACYLTRANSFERASE"/>
    <property type="match status" value="1"/>
</dbReference>
<evidence type="ECO:0000256" key="3">
    <source>
        <dbReference type="ARBA" id="ARBA00022475"/>
    </source>
</evidence>
<dbReference type="NCBIfam" id="TIGR00546">
    <property type="entry name" value="lnt"/>
    <property type="match status" value="1"/>
</dbReference>
<accession>A0A7T8BAP7</accession>
<dbReference type="GO" id="GO:0042158">
    <property type="term" value="P:lipoprotein biosynthetic process"/>
    <property type="evidence" value="ECO:0007669"/>
    <property type="project" value="UniProtKB-UniRule"/>
</dbReference>
<keyword evidence="12" id="KW-1185">Reference proteome</keyword>
<reference evidence="11" key="1">
    <citation type="submission" date="2021-01" db="EMBL/GenBank/DDBJ databases">
        <title>Description of Breznakiella homolactica.</title>
        <authorList>
            <person name="Song Y."/>
            <person name="Brune A."/>
        </authorList>
    </citation>
    <scope>NUCLEOTIDE SEQUENCE</scope>
    <source>
        <strain evidence="11">RmG30</strain>
    </source>
</reference>
<evidence type="ECO:0000259" key="10">
    <source>
        <dbReference type="PROSITE" id="PS50263"/>
    </source>
</evidence>
<keyword evidence="5 9" id="KW-0812">Transmembrane</keyword>
<evidence type="ECO:0000256" key="9">
    <source>
        <dbReference type="HAMAP-Rule" id="MF_01148"/>
    </source>
</evidence>
<dbReference type="Pfam" id="PF00795">
    <property type="entry name" value="CN_hydrolase"/>
    <property type="match status" value="1"/>
</dbReference>
<feature type="transmembrane region" description="Helical" evidence="9">
    <location>
        <begin position="511"/>
        <end position="529"/>
    </location>
</feature>
<comment type="function">
    <text evidence="9">Catalyzes the phospholipid dependent N-acylation of the N-terminal cysteine of apolipoprotein, the last step in lipoprotein maturation.</text>
</comment>
<dbReference type="EMBL" id="CP067089">
    <property type="protein sequence ID" value="QQO08388.1"/>
    <property type="molecule type" value="Genomic_DNA"/>
</dbReference>
<dbReference type="CDD" id="cd07571">
    <property type="entry name" value="ALP_N-acyl_transferase"/>
    <property type="match status" value="1"/>
</dbReference>
<evidence type="ECO:0000256" key="1">
    <source>
        <dbReference type="ARBA" id="ARBA00004651"/>
    </source>
</evidence>
<evidence type="ECO:0000256" key="8">
    <source>
        <dbReference type="ARBA" id="ARBA00023315"/>
    </source>
</evidence>
<keyword evidence="4 9" id="KW-0808">Transferase</keyword>
<feature type="transmembrane region" description="Helical" evidence="9">
    <location>
        <begin position="159"/>
        <end position="180"/>
    </location>
</feature>
<evidence type="ECO:0000256" key="2">
    <source>
        <dbReference type="ARBA" id="ARBA00010065"/>
    </source>
</evidence>
<dbReference type="InterPro" id="IPR003010">
    <property type="entry name" value="C-N_Hydrolase"/>
</dbReference>
<evidence type="ECO:0000256" key="7">
    <source>
        <dbReference type="ARBA" id="ARBA00023136"/>
    </source>
</evidence>
<feature type="domain" description="CN hydrolase" evidence="10">
    <location>
        <begin position="230"/>
        <end position="494"/>
    </location>
</feature>
<dbReference type="InterPro" id="IPR045378">
    <property type="entry name" value="LNT_N"/>
</dbReference>
<sequence>MTPVFSRPGLRRFLLHFCALIAGVVLFAASFPNLLFENGLPLLAWIAYIPIFWLINDVGIKASIFWGALYGYAAYGLFNYWLSVFHPLAGLIVGIIYLFYFAVLFPVLKGAALLFPRRGYILQWALWIAYEYLRTQGFLGYPYGITGYSQWNMLPVIQIASLGGVWAVSALVIFPSAYIARALKNGFDRSSLTVFFRREWFFAALWIAALGGTLIFGAASQKDYSTAPAARFALIQHNTDPWRGGLAQYRMNYETLKRLSLEALDQEDKPDVVVWSETAFVPRIHWHTTYREDRGSYELVRELLDFLSEQTVPFVIGNDDARRELSENGTWERVDYNAAMLFDRGEIAGQYRKLHLVPFTEHFPYGKQLPWVYEALANADTHFWEKGADATVFDINGLRFSTPICFEDTFGYISREFVRNGAEVIVNLTNDAWSHSLPAQMQHLSMAVFRTVENRRSMVRSTASGQTCGIDPNGRIIAMAEPFTESQLTVSVPVAAGTTLYTRWGDYLAKIFVWASLLALTTGIVVKIIKIRKSKYHDSD</sequence>
<feature type="transmembrane region" description="Helical" evidence="9">
    <location>
        <begin position="38"/>
        <end position="55"/>
    </location>
</feature>
<keyword evidence="6 9" id="KW-1133">Transmembrane helix</keyword>
<keyword evidence="7 9" id="KW-0472">Membrane</keyword>
<dbReference type="InterPro" id="IPR004563">
    <property type="entry name" value="Apolipo_AcylTrfase"/>
</dbReference>
<dbReference type="RefSeq" id="WP_215625694.1">
    <property type="nucleotide sequence ID" value="NZ_CP067089.2"/>
</dbReference>
<feature type="transmembrane region" description="Helical" evidence="9">
    <location>
        <begin position="62"/>
        <end position="82"/>
    </location>
</feature>
<comment type="subcellular location">
    <subcellularLocation>
        <location evidence="1 9">Cell membrane</location>
        <topology evidence="1 9">Multi-pass membrane protein</topology>
    </subcellularLocation>
</comment>
<organism evidence="11 12">
    <name type="scientific">Breznakiella homolactica</name>
    <dbReference type="NCBI Taxonomy" id="2798577"/>
    <lineage>
        <taxon>Bacteria</taxon>
        <taxon>Pseudomonadati</taxon>
        <taxon>Spirochaetota</taxon>
        <taxon>Spirochaetia</taxon>
        <taxon>Spirochaetales</taxon>
        <taxon>Breznakiellaceae</taxon>
        <taxon>Breznakiella</taxon>
    </lineage>
</organism>
<keyword evidence="3 9" id="KW-1003">Cell membrane</keyword>
<dbReference type="GO" id="GO:0016410">
    <property type="term" value="F:N-acyltransferase activity"/>
    <property type="evidence" value="ECO:0007669"/>
    <property type="project" value="UniProtKB-UniRule"/>
</dbReference>
<evidence type="ECO:0000313" key="11">
    <source>
        <dbReference type="EMBL" id="QQO08388.1"/>
    </source>
</evidence>
<dbReference type="PROSITE" id="PS50263">
    <property type="entry name" value="CN_HYDROLASE"/>
    <property type="match status" value="1"/>
</dbReference>
<evidence type="ECO:0000256" key="5">
    <source>
        <dbReference type="ARBA" id="ARBA00022692"/>
    </source>
</evidence>
<comment type="catalytic activity">
    <reaction evidence="9">
        <text>N-terminal S-1,2-diacyl-sn-glyceryl-L-cysteinyl-[lipoprotein] + a glycerophospholipid = N-acyl-S-1,2-diacyl-sn-glyceryl-L-cysteinyl-[lipoprotein] + a 2-acyl-sn-glycero-3-phospholipid + H(+)</text>
        <dbReference type="Rhea" id="RHEA:48228"/>
        <dbReference type="Rhea" id="RHEA-COMP:14681"/>
        <dbReference type="Rhea" id="RHEA-COMP:14684"/>
        <dbReference type="ChEBI" id="CHEBI:15378"/>
        <dbReference type="ChEBI" id="CHEBI:136912"/>
        <dbReference type="ChEBI" id="CHEBI:140656"/>
        <dbReference type="ChEBI" id="CHEBI:140657"/>
        <dbReference type="ChEBI" id="CHEBI:140660"/>
        <dbReference type="EC" id="2.3.1.269"/>
    </reaction>
</comment>
<dbReference type="Gene3D" id="3.60.110.10">
    <property type="entry name" value="Carbon-nitrogen hydrolase"/>
    <property type="match status" value="1"/>
</dbReference>
<evidence type="ECO:0000256" key="6">
    <source>
        <dbReference type="ARBA" id="ARBA00022989"/>
    </source>
</evidence>
<dbReference type="HAMAP" id="MF_01148">
    <property type="entry name" value="Lnt"/>
    <property type="match status" value="1"/>
</dbReference>
<proteinExistence type="inferred from homology"/>
<comment type="similarity">
    <text evidence="2 9">Belongs to the CN hydrolase family. Apolipoprotein N-acyltransferase subfamily.</text>
</comment>
<dbReference type="KEGG" id="bhc:JFL75_15825"/>
<dbReference type="PANTHER" id="PTHR38686:SF1">
    <property type="entry name" value="APOLIPOPROTEIN N-ACYLTRANSFERASE"/>
    <property type="match status" value="1"/>
</dbReference>
<feature type="transmembrane region" description="Helical" evidence="9">
    <location>
        <begin position="120"/>
        <end position="139"/>
    </location>
</feature>
<name>A0A7T8BAP7_9SPIR</name>
<dbReference type="InterPro" id="IPR036526">
    <property type="entry name" value="C-N_Hydrolase_sf"/>
</dbReference>
<dbReference type="GO" id="GO:0005886">
    <property type="term" value="C:plasma membrane"/>
    <property type="evidence" value="ECO:0007669"/>
    <property type="project" value="UniProtKB-SubCell"/>
</dbReference>
<evidence type="ECO:0000256" key="4">
    <source>
        <dbReference type="ARBA" id="ARBA00022679"/>
    </source>
</evidence>
<keyword evidence="8 9" id="KW-0012">Acyltransferase</keyword>
<comment type="pathway">
    <text evidence="9">Protein modification; lipoprotein biosynthesis (N-acyl transfer).</text>
</comment>
<gene>
    <name evidence="9 11" type="primary">lnt</name>
    <name evidence="11" type="ORF">JFL75_15825</name>
</gene>
<dbReference type="Pfam" id="PF20154">
    <property type="entry name" value="LNT_N"/>
    <property type="match status" value="1"/>
</dbReference>
<feature type="transmembrane region" description="Helical" evidence="9">
    <location>
        <begin position="200"/>
        <end position="219"/>
    </location>
</feature>